<dbReference type="PANTHER" id="PTHR11254">
    <property type="entry name" value="HECT DOMAIN UBIQUITIN-PROTEIN LIGASE"/>
    <property type="match status" value="1"/>
</dbReference>
<dbReference type="InterPro" id="IPR050409">
    <property type="entry name" value="E3_ubiq-protein_ligase"/>
</dbReference>
<dbReference type="Gene3D" id="3.30.2410.10">
    <property type="entry name" value="Hect, E3 ligase catalytic domain"/>
    <property type="match status" value="1"/>
</dbReference>
<dbReference type="Gene3D" id="3.90.1750.10">
    <property type="entry name" value="Hect, E3 ligase catalytic domains"/>
    <property type="match status" value="1"/>
</dbReference>
<evidence type="ECO:0000313" key="9">
    <source>
        <dbReference type="Proteomes" id="UP000292362"/>
    </source>
</evidence>
<evidence type="ECO:0000256" key="3">
    <source>
        <dbReference type="ARBA" id="ARBA00012485"/>
    </source>
</evidence>
<feature type="domain" description="HECT" evidence="7">
    <location>
        <begin position="2036"/>
        <end position="2368"/>
    </location>
</feature>
<dbReference type="VEuPathDB" id="MicrosporidiaDB:CWI37_0037p0020"/>
<sequence>MTKRETYNLIQSIIDKCLKNKASNNSFDSNNDPFLLSKMNKTSITYWFRLLNYFTVQIKNFKSEFFVDKIQVREFSESIRPKIIFVLKMLVYILRNTFNHELYVIDPNISIYLYSNDLDVAYHSYLYYSEYIVHEIALMNHDSYNNILDIDFSLYETKRYIFDESFKDGDSDVRYEFIDQEFNEIMAEIHKIMEDMKSKGKVLNFYKIKEEIEVFSIKHADILRFECYKTNQMEILLAIEILANSINHKIFKKTNFDSFILSIKYFFKRENLYLSESMIIYQSCALGIFSTEENFAPENKYVKFLLSTNIDDRLLESESLNECYAHSKKFLKIFLLFFNRHLKFELEYLFSRDIDFKKISFSDMSIFLPFILNNSTVFELYLLSIDFEQLCSLVTSFHEVLTFTCENFDQTLSLLRSINIYEETVLYWVKFFRKTQFYISSENNFSIFFILKDTECIQNIFIGIIENNVLPEHLRDKIFAYVFTNLEEEAKLNLTNSMKYLKNMYDHFISDNLVVSIVTIKNMLSFCDLIVRKQLVTQFPFILEHIAKFYATHIELSLILYNFYSYHEYLKSHISSIVNSFESINFDLKPFEKYVINKDTQQIEVFKNFNFIKRIQSWDKFSIKLYEYLRRHGKNFCIEFMIYHDFFLKNLLELIDHILTFKNITIAYFNINQLSFFLKRDNDLFLSKNILLIWNISIKICEKLELDFLDFFFTQFIDLFDKNAIKSSKNENLKFSWNDEYDSFCFLYTVCVSFQFLHDSIIYDLKYAKIGTNNYKLIQLIEKGYFCVYKRENYLILQEESNIISKEIIDRKIKNIRESGGEIENILGKTSYLYILIAISKIPLNLVYPPSITNPFKILFLHLIYNILNMNMEYDENLIYVLYLNILEFKSAIIFNDLNEYIRILDILLIKTINFNSKTNIDIKNSIDIFFEILFNLMNKLNNKNGTEALDGFELIISFMTSKCKYISCENFKEFFNKKILKLNKIENFLKRDYILQNIFSLIELIDKNSKNPLVNESEIQENTVLIDFLENFICNLNCIDFFIDAQKQHMPFFLFIHKRINKYDSISAQGFHKDIPISDIFSLYIVNINIMISRRYNMTYKKEALFIKDIETCFGKPKEMYLYLITLLRFSEYTRLFTKKEVYTYFDIKKVISATQKHQKSVDKLGGDLLLHTFAYLDNIFEDEFYFIEKITYMFNLKHEIHNDYLNYISTRLDSIGVNKDSFENYELMLKSEFDLKTQIASEIFKCTLDECSLSIVFLQFLKELYFKYSFLVSTIDKSVIHNLFNKFGMFEELDDTISNTNQEFWCKNFYFGNFIAIIFYRGSFEFVYELILDFCDNLKAYKDESEFFSYLSLIHRIILSEICCCKYTCHTYIFNNVAHEAECEHIFKERRKDIVRNFINRDIVSILSRFTGFRKEKSKNSNLQSYIVILTDIFISFCENENIGFNNKCVIKNPFILVSYVPMKICIPRVLERIQSLKIYKLEYEPTTKSIFYNKVVVPEIMKSAYLDFGYTSGFDMKSKNISSYGQYQIFDTSPIYTSDNLSYSAKIYNHIYNLEFNLNFEEKVIFVDKIKKRLDDIIQNKFKLRNQVDCTNATNMNYNFLDKEIFIYFICFKKYCYEDAKATKFEKVDNLEGRNDNQCLVSTIITERLCSDLLFYFTVFGRSNFKAKKICIIKKIIKLFSNDFSKNQLILSTRLNIEDKKEMFQTEDQVTILNNIKMFLQNIEKMDLVLFKSQVFDILLFELICAPENKNLYLNDFFKNMMNIDTQLPKHCLKTSSGELKTKEFLEKLRTYMEKNSSEKNVYFACQTLLFYIKKMENDIFYDILHFNRETKYEDGEHFGTNLDITLSLFDIINLNIPSEYLNYLIDFYCKISRCDLFHFYSRIVIFDRSVLYILFEKYFKILLVLNKSYFYYKTRIDVTVNETHKLSNYDDFICLMYNITSNRISGDKKDFYDYNYKADTKQLKIDFLIRNMQIFDNSYKQNIVLLFEHLSIITKMAYLYEKFYIYQFHRGKFLFLQVNRENILDNFLNLVSSFDLKKTLKENIWYVTFGTELCAGIGPTLEFFTLFGKSMNRSRFFEMFKSTETSYMNKFAECPEYIEKVYFYTGIIMAKCIIYNTTLGLEFIDSFYLYLTKDCFTFEDLKICDSELHKSLSFFATSGKSSFHGYNFTWATNNNGIYEEFELVENGCNISLTSDNLEEYLQKITEFKLFKRMEKYLDKMKEGFCFILGDSFSNMFNYRDLSTMLQGEPDFQVEDFKQCTSYVGDYNSNHPVIIWFWNYMSSLEAIKKKKLFLFLTTFEKIPFGGFKSQRFLEYKFTIMPIENSKSLPIIHTCSNLLELPKYESEEILRSKFEYCLDSITYEIL</sequence>
<evidence type="ECO:0000259" key="7">
    <source>
        <dbReference type="PROSITE" id="PS50237"/>
    </source>
</evidence>
<reference evidence="8 9" key="1">
    <citation type="submission" date="2017-12" db="EMBL/GenBank/DDBJ databases">
        <authorList>
            <person name="Pombert J.-F."/>
            <person name="Haag K.L."/>
            <person name="Ebert D."/>
        </authorList>
    </citation>
    <scope>NUCLEOTIDE SEQUENCE [LARGE SCALE GENOMIC DNA]</scope>
    <source>
        <strain evidence="8">FI-OER-3-3</strain>
    </source>
</reference>
<protein>
    <recommendedName>
        <fullName evidence="3">HECT-type E3 ubiquitin transferase</fullName>
        <ecNumber evidence="3">2.3.2.26</ecNumber>
    </recommendedName>
</protein>
<keyword evidence="5 6" id="KW-0833">Ubl conjugation pathway</keyword>
<feature type="active site" description="Glycyl thioester intermediate" evidence="6">
    <location>
        <position position="2337"/>
    </location>
</feature>
<comment type="pathway">
    <text evidence="2">Protein modification; protein ubiquitination.</text>
</comment>
<dbReference type="InterPro" id="IPR000569">
    <property type="entry name" value="HECT_dom"/>
</dbReference>
<dbReference type="EC" id="2.3.2.26" evidence="3"/>
<evidence type="ECO:0000256" key="2">
    <source>
        <dbReference type="ARBA" id="ARBA00004906"/>
    </source>
</evidence>
<keyword evidence="4" id="KW-0808">Transferase</keyword>
<dbReference type="SUPFAM" id="SSF56204">
    <property type="entry name" value="Hect, E3 ligase catalytic domain"/>
    <property type="match status" value="1"/>
</dbReference>
<proteinExistence type="predicted"/>
<dbReference type="SMART" id="SM00119">
    <property type="entry name" value="HECTc"/>
    <property type="match status" value="1"/>
</dbReference>
<evidence type="ECO:0000256" key="1">
    <source>
        <dbReference type="ARBA" id="ARBA00000885"/>
    </source>
</evidence>
<dbReference type="InterPro" id="IPR035983">
    <property type="entry name" value="Hect_E3_ubiquitin_ligase"/>
</dbReference>
<dbReference type="GO" id="GO:0005737">
    <property type="term" value="C:cytoplasm"/>
    <property type="evidence" value="ECO:0007669"/>
    <property type="project" value="TreeGrafter"/>
</dbReference>
<dbReference type="EMBL" id="PITJ01000037">
    <property type="protein sequence ID" value="TBU05209.1"/>
    <property type="molecule type" value="Genomic_DNA"/>
</dbReference>
<dbReference type="GO" id="GO:0061630">
    <property type="term" value="F:ubiquitin protein ligase activity"/>
    <property type="evidence" value="ECO:0007669"/>
    <property type="project" value="UniProtKB-EC"/>
</dbReference>
<dbReference type="Proteomes" id="UP000292362">
    <property type="component" value="Unassembled WGS sequence"/>
</dbReference>
<comment type="catalytic activity">
    <reaction evidence="1">
        <text>S-ubiquitinyl-[E2 ubiquitin-conjugating enzyme]-L-cysteine + [acceptor protein]-L-lysine = [E2 ubiquitin-conjugating enzyme]-L-cysteine + N(6)-ubiquitinyl-[acceptor protein]-L-lysine.</text>
        <dbReference type="EC" id="2.3.2.26"/>
    </reaction>
</comment>
<dbReference type="PANTHER" id="PTHR11254:SF444">
    <property type="entry name" value="HECT DOMAIN CONTAINING UBIQUITIN LIGASE"/>
    <property type="match status" value="1"/>
</dbReference>
<gene>
    <name evidence="8" type="ORF">CWI37_0037p0020</name>
</gene>
<evidence type="ECO:0000313" key="8">
    <source>
        <dbReference type="EMBL" id="TBU05209.1"/>
    </source>
</evidence>
<organism evidence="8 9">
    <name type="scientific">Hamiltosporidium tvaerminnensis</name>
    <dbReference type="NCBI Taxonomy" id="1176355"/>
    <lineage>
        <taxon>Eukaryota</taxon>
        <taxon>Fungi</taxon>
        <taxon>Fungi incertae sedis</taxon>
        <taxon>Microsporidia</taxon>
        <taxon>Dubosqiidae</taxon>
        <taxon>Hamiltosporidium</taxon>
    </lineage>
</organism>
<dbReference type="PROSITE" id="PS50237">
    <property type="entry name" value="HECT"/>
    <property type="match status" value="1"/>
</dbReference>
<dbReference type="Gene3D" id="3.30.2160.10">
    <property type="entry name" value="Hect, E3 ligase catalytic domain"/>
    <property type="match status" value="1"/>
</dbReference>
<dbReference type="GO" id="GO:0016567">
    <property type="term" value="P:protein ubiquitination"/>
    <property type="evidence" value="ECO:0007669"/>
    <property type="project" value="TreeGrafter"/>
</dbReference>
<name>A0A4Q9LBJ7_9MICR</name>
<evidence type="ECO:0000256" key="6">
    <source>
        <dbReference type="PROSITE-ProRule" id="PRU00104"/>
    </source>
</evidence>
<dbReference type="GO" id="GO:0006511">
    <property type="term" value="P:ubiquitin-dependent protein catabolic process"/>
    <property type="evidence" value="ECO:0007669"/>
    <property type="project" value="TreeGrafter"/>
</dbReference>
<comment type="caution">
    <text evidence="8">The sequence shown here is derived from an EMBL/GenBank/DDBJ whole genome shotgun (WGS) entry which is preliminary data.</text>
</comment>
<dbReference type="Pfam" id="PF00632">
    <property type="entry name" value="HECT"/>
    <property type="match status" value="1"/>
</dbReference>
<evidence type="ECO:0000256" key="4">
    <source>
        <dbReference type="ARBA" id="ARBA00022679"/>
    </source>
</evidence>
<evidence type="ECO:0000256" key="5">
    <source>
        <dbReference type="ARBA" id="ARBA00022786"/>
    </source>
</evidence>
<accession>A0A4Q9LBJ7</accession>